<keyword evidence="3" id="KW-1185">Reference proteome</keyword>
<dbReference type="Proteomes" id="UP000006671">
    <property type="component" value="Unassembled WGS sequence"/>
</dbReference>
<dbReference type="KEGG" id="ngr:NAEGRDRAFT_58240"/>
<organism evidence="3">
    <name type="scientific">Naegleria gruberi</name>
    <name type="common">Amoeba</name>
    <dbReference type="NCBI Taxonomy" id="5762"/>
    <lineage>
        <taxon>Eukaryota</taxon>
        <taxon>Discoba</taxon>
        <taxon>Heterolobosea</taxon>
        <taxon>Tetramitia</taxon>
        <taxon>Eutetramitia</taxon>
        <taxon>Vahlkampfiidae</taxon>
        <taxon>Naegleria</taxon>
    </lineage>
</organism>
<evidence type="ECO:0000313" key="2">
    <source>
        <dbReference type="EMBL" id="EFC43612.1"/>
    </source>
</evidence>
<feature type="region of interest" description="Disordered" evidence="1">
    <location>
        <begin position="304"/>
        <end position="341"/>
    </location>
</feature>
<protein>
    <submittedName>
        <fullName evidence="2">Predicted protein</fullName>
    </submittedName>
</protein>
<dbReference type="InParanoid" id="D2VHM2"/>
<feature type="compositionally biased region" description="Polar residues" evidence="1">
    <location>
        <begin position="304"/>
        <end position="316"/>
    </location>
</feature>
<dbReference type="GeneID" id="8862207"/>
<sequence length="341" mass="36809">MPKQLVCQNREESAVGTTLSMDRVAINQSSQRPNSKPATASHRLGSFAFQPYQLFNPTPYATKHKATDCCDDVISNGSNHSKSSDSKELPINLMTSNNKVERMSICNVSSETRQLPNSKPLSPPSSSSSLAVQKTCHPPITTITHVPSPVTTNVALSRSTHHLGSSQPNSVVPQIKLPPTSMYPYSKQQTSIDNISPPTHIIQPLPPLPSINSMRSLVAQSPKVHKQGFASPKTKAKKGLTAHLTTNNFSAVVNSGSNTKSFGSSTSTTQNFYASPMKSVDNSNPYTISSLTTSSTTQNENVDRTNIMNNTTPNQTPEKKEAPPTVKPIPKLPFGTLSLMN</sequence>
<feature type="compositionally biased region" description="Low complexity" evidence="1">
    <location>
        <begin position="115"/>
        <end position="130"/>
    </location>
</feature>
<evidence type="ECO:0000313" key="3">
    <source>
        <dbReference type="Proteomes" id="UP000006671"/>
    </source>
</evidence>
<feature type="region of interest" description="Disordered" evidence="1">
    <location>
        <begin position="110"/>
        <end position="132"/>
    </location>
</feature>
<proteinExistence type="predicted"/>
<dbReference type="EMBL" id="GG738872">
    <property type="protein sequence ID" value="EFC43612.1"/>
    <property type="molecule type" value="Genomic_DNA"/>
</dbReference>
<dbReference type="VEuPathDB" id="AmoebaDB:NAEGRDRAFT_58240"/>
<reference evidence="2 3" key="1">
    <citation type="journal article" date="2010" name="Cell">
        <title>The genome of Naegleria gruberi illuminates early eukaryotic versatility.</title>
        <authorList>
            <person name="Fritz-Laylin L.K."/>
            <person name="Prochnik S.E."/>
            <person name="Ginger M.L."/>
            <person name="Dacks J.B."/>
            <person name="Carpenter M.L."/>
            <person name="Field M.C."/>
            <person name="Kuo A."/>
            <person name="Paredez A."/>
            <person name="Chapman J."/>
            <person name="Pham J."/>
            <person name="Shu S."/>
            <person name="Neupane R."/>
            <person name="Cipriano M."/>
            <person name="Mancuso J."/>
            <person name="Tu H."/>
            <person name="Salamov A."/>
            <person name="Lindquist E."/>
            <person name="Shapiro H."/>
            <person name="Lucas S."/>
            <person name="Grigoriev I.V."/>
            <person name="Cande W.Z."/>
            <person name="Fulton C."/>
            <person name="Rokhsar D.S."/>
            <person name="Dawson S.C."/>
        </authorList>
    </citation>
    <scope>NUCLEOTIDE SEQUENCE [LARGE SCALE GENOMIC DNA]</scope>
    <source>
        <strain evidence="2 3">NEG-M</strain>
    </source>
</reference>
<evidence type="ECO:0000256" key="1">
    <source>
        <dbReference type="SAM" id="MobiDB-lite"/>
    </source>
</evidence>
<dbReference type="AlphaFoldDB" id="D2VHM2"/>
<dbReference type="RefSeq" id="XP_002676356.1">
    <property type="nucleotide sequence ID" value="XM_002676310.1"/>
</dbReference>
<accession>D2VHM2</accession>
<name>D2VHM2_NAEGR</name>
<gene>
    <name evidence="2" type="ORF">NAEGRDRAFT_58240</name>
</gene>